<dbReference type="AlphaFoldDB" id="G7UNT4"/>
<accession>G7UNT4</accession>
<evidence type="ECO:0000313" key="1">
    <source>
        <dbReference type="EMBL" id="AER55435.1"/>
    </source>
</evidence>
<proteinExistence type="predicted"/>
<sequence>MVLSVLVFVTFVLIFQVFLRTGCALPYTQRVELCSQLRLACLGLIVFEAHAASRAGGGFNDPRQSL</sequence>
<gene>
    <name evidence="1" type="ordered locus">DSC_03910</name>
</gene>
<reference evidence="1 2" key="1">
    <citation type="journal article" date="2012" name="J. Bacteriol.">
        <title>Complete Genome Sequence of the BTEX-Degrading Bacterium Pseudoxanthomonas spadix BD-a59.</title>
        <authorList>
            <person name="Lee S.H."/>
            <person name="Jin H.M."/>
            <person name="Lee H.J."/>
            <person name="Kim J.M."/>
            <person name="Jeon C.O."/>
        </authorList>
    </citation>
    <scope>NUCLEOTIDE SEQUENCE [LARGE SCALE GENOMIC DNA]</scope>
    <source>
        <strain evidence="1 2">BD-a59</strain>
    </source>
</reference>
<dbReference type="EMBL" id="CP003093">
    <property type="protein sequence ID" value="AER55435.1"/>
    <property type="molecule type" value="Genomic_DNA"/>
</dbReference>
<organism evidence="1 2">
    <name type="scientific">Pseudoxanthomonas spadix (strain BD-a59)</name>
    <dbReference type="NCBI Taxonomy" id="1045855"/>
    <lineage>
        <taxon>Bacteria</taxon>
        <taxon>Pseudomonadati</taxon>
        <taxon>Pseudomonadota</taxon>
        <taxon>Gammaproteobacteria</taxon>
        <taxon>Lysobacterales</taxon>
        <taxon>Lysobacteraceae</taxon>
        <taxon>Pseudoxanthomonas</taxon>
    </lineage>
</organism>
<evidence type="ECO:0000313" key="2">
    <source>
        <dbReference type="Proteomes" id="UP000005870"/>
    </source>
</evidence>
<dbReference type="KEGG" id="psd:DSC_03910"/>
<name>G7UNT4_PSEUP</name>
<dbReference type="Proteomes" id="UP000005870">
    <property type="component" value="Chromosome"/>
</dbReference>
<protein>
    <submittedName>
        <fullName evidence="1">Uncharacterized protein</fullName>
    </submittedName>
</protein>
<dbReference type="HOGENOM" id="CLU_2828081_0_0_6"/>
<keyword evidence="2" id="KW-1185">Reference proteome</keyword>